<dbReference type="Gene3D" id="3.40.50.300">
    <property type="entry name" value="P-loop containing nucleotide triphosphate hydrolases"/>
    <property type="match status" value="1"/>
</dbReference>
<dbReference type="Pfam" id="PF22608">
    <property type="entry name" value="DNAX_ATPase_lid"/>
    <property type="match status" value="1"/>
</dbReference>
<dbReference type="InterPro" id="IPR003593">
    <property type="entry name" value="AAA+_ATPase"/>
</dbReference>
<evidence type="ECO:0000256" key="12">
    <source>
        <dbReference type="SAM" id="MobiDB-lite"/>
    </source>
</evidence>
<gene>
    <name evidence="11 14" type="primary">dnaX</name>
    <name evidence="14" type="ORF">OLX77_07800</name>
</gene>
<keyword evidence="9 11" id="KW-0239">DNA-directed DNA polymerase</keyword>
<dbReference type="InterPro" id="IPR001270">
    <property type="entry name" value="ClpA/B"/>
</dbReference>
<name>A0A9X4MNS4_9BACT</name>
<keyword evidence="7" id="KW-0862">Zinc</keyword>
<comment type="catalytic activity">
    <reaction evidence="10 11">
        <text>DNA(n) + a 2'-deoxyribonucleoside 5'-triphosphate = DNA(n+1) + diphosphate</text>
        <dbReference type="Rhea" id="RHEA:22508"/>
        <dbReference type="Rhea" id="RHEA-COMP:17339"/>
        <dbReference type="Rhea" id="RHEA-COMP:17340"/>
        <dbReference type="ChEBI" id="CHEBI:33019"/>
        <dbReference type="ChEBI" id="CHEBI:61560"/>
        <dbReference type="ChEBI" id="CHEBI:173112"/>
        <dbReference type="EC" id="2.7.7.7"/>
    </reaction>
</comment>
<dbReference type="CDD" id="cd18137">
    <property type="entry name" value="HLD_clamp_pol_III_gamma_tau"/>
    <property type="match status" value="1"/>
</dbReference>
<evidence type="ECO:0000256" key="8">
    <source>
        <dbReference type="ARBA" id="ARBA00022840"/>
    </source>
</evidence>
<organism evidence="14 15">
    <name type="scientific">Thiovibrio frasassiensis</name>
    <dbReference type="NCBI Taxonomy" id="2984131"/>
    <lineage>
        <taxon>Bacteria</taxon>
        <taxon>Pseudomonadati</taxon>
        <taxon>Thermodesulfobacteriota</taxon>
        <taxon>Desulfobulbia</taxon>
        <taxon>Desulfobulbales</taxon>
        <taxon>Thiovibrionaceae</taxon>
        <taxon>Thiovibrio</taxon>
    </lineage>
</organism>
<reference evidence="14" key="1">
    <citation type="journal article" date="2022" name="bioRxiv">
        <title>Thiovibrio frasassiensisgen. nov., sp. nov., an autotrophic, elemental sulfur disproportionating bacterium isolated from sulfidic karst sediment, and proposal of Thiovibrionaceae fam. nov.</title>
        <authorList>
            <person name="Aronson H."/>
            <person name="Thomas C."/>
            <person name="Bhattacharyya M."/>
            <person name="Eckstein S."/>
            <person name="Jensen S."/>
            <person name="Barco R."/>
            <person name="Macalady J."/>
            <person name="Amend J."/>
        </authorList>
    </citation>
    <scope>NUCLEOTIDE SEQUENCE</scope>
    <source>
        <strain evidence="14">RS19-109</strain>
    </source>
</reference>
<dbReference type="Gene3D" id="1.10.8.60">
    <property type="match status" value="1"/>
</dbReference>
<comment type="function">
    <text evidence="11">DNA polymerase III is a complex, multichain enzyme responsible for most of the replicative synthesis in bacteria. This DNA polymerase also exhibits 3' to 5' exonuclease activity.</text>
</comment>
<evidence type="ECO:0000256" key="9">
    <source>
        <dbReference type="ARBA" id="ARBA00022932"/>
    </source>
</evidence>
<evidence type="ECO:0000256" key="10">
    <source>
        <dbReference type="ARBA" id="ARBA00049244"/>
    </source>
</evidence>
<dbReference type="RefSeq" id="WP_307633026.1">
    <property type="nucleotide sequence ID" value="NZ_JAPHEH010000001.1"/>
</dbReference>
<comment type="caution">
    <text evidence="14">The sequence shown here is derived from an EMBL/GenBank/DDBJ whole genome shotgun (WGS) entry which is preliminary data.</text>
</comment>
<keyword evidence="2 11" id="KW-0808">Transferase</keyword>
<dbReference type="Gene3D" id="1.20.272.10">
    <property type="match status" value="1"/>
</dbReference>
<feature type="compositionally biased region" description="Polar residues" evidence="12">
    <location>
        <begin position="433"/>
        <end position="443"/>
    </location>
</feature>
<dbReference type="NCBIfam" id="TIGR02397">
    <property type="entry name" value="dnaX_nterm"/>
    <property type="match status" value="1"/>
</dbReference>
<dbReference type="GO" id="GO:0005524">
    <property type="term" value="F:ATP binding"/>
    <property type="evidence" value="ECO:0007669"/>
    <property type="project" value="UniProtKB-KW"/>
</dbReference>
<dbReference type="GO" id="GO:0006261">
    <property type="term" value="P:DNA-templated DNA replication"/>
    <property type="evidence" value="ECO:0007669"/>
    <property type="project" value="TreeGrafter"/>
</dbReference>
<evidence type="ECO:0000259" key="13">
    <source>
        <dbReference type="SMART" id="SM00382"/>
    </source>
</evidence>
<dbReference type="AlphaFoldDB" id="A0A9X4MNS4"/>
<dbReference type="FunFam" id="1.10.8.60:FF:000013">
    <property type="entry name" value="DNA polymerase III subunit gamma/tau"/>
    <property type="match status" value="1"/>
</dbReference>
<dbReference type="InterPro" id="IPR027417">
    <property type="entry name" value="P-loop_NTPase"/>
</dbReference>
<keyword evidence="4 11" id="KW-0235">DNA replication</keyword>
<dbReference type="GO" id="GO:0009360">
    <property type="term" value="C:DNA polymerase III complex"/>
    <property type="evidence" value="ECO:0007669"/>
    <property type="project" value="InterPro"/>
</dbReference>
<dbReference type="EMBL" id="JAPHEH010000001">
    <property type="protein sequence ID" value="MDG4476057.1"/>
    <property type="molecule type" value="Genomic_DNA"/>
</dbReference>
<protein>
    <recommendedName>
        <fullName evidence="11">DNA polymerase III subunit gamma/tau</fullName>
        <ecNumber evidence="11">2.7.7.7</ecNumber>
    </recommendedName>
</protein>
<dbReference type="InterPro" id="IPR045085">
    <property type="entry name" value="HLD_clamp_pol_III_gamma_tau"/>
</dbReference>
<keyword evidence="8 11" id="KW-0067">ATP-binding</keyword>
<feature type="domain" description="AAA+ ATPase" evidence="13">
    <location>
        <begin position="37"/>
        <end position="179"/>
    </location>
</feature>
<evidence type="ECO:0000256" key="4">
    <source>
        <dbReference type="ARBA" id="ARBA00022705"/>
    </source>
</evidence>
<keyword evidence="5" id="KW-0479">Metal-binding</keyword>
<dbReference type="SUPFAM" id="SSF52540">
    <property type="entry name" value="P-loop containing nucleoside triphosphate hydrolases"/>
    <property type="match status" value="1"/>
</dbReference>
<dbReference type="CDD" id="cd00009">
    <property type="entry name" value="AAA"/>
    <property type="match status" value="1"/>
</dbReference>
<keyword evidence="15" id="KW-1185">Reference proteome</keyword>
<dbReference type="InterPro" id="IPR012763">
    <property type="entry name" value="DNA_pol_III_sug/sutau_N"/>
</dbReference>
<evidence type="ECO:0000256" key="7">
    <source>
        <dbReference type="ARBA" id="ARBA00022833"/>
    </source>
</evidence>
<dbReference type="NCBIfam" id="NF004046">
    <property type="entry name" value="PRK05563.1"/>
    <property type="match status" value="1"/>
</dbReference>
<comment type="subunit">
    <text evidence="11">DNA polymerase III contains a core (composed of alpha, epsilon and theta chains) that associates with a tau subunit. This core dimerizes to form the POLIII' complex. PolIII' associates with the gamma complex (composed of gamma, delta, delta', psi and chi chains) and with the beta chain to form the complete DNA polymerase III complex.</text>
</comment>
<dbReference type="GO" id="GO:0046872">
    <property type="term" value="F:metal ion binding"/>
    <property type="evidence" value="ECO:0007669"/>
    <property type="project" value="UniProtKB-KW"/>
</dbReference>
<evidence type="ECO:0000256" key="11">
    <source>
        <dbReference type="RuleBase" id="RU364063"/>
    </source>
</evidence>
<feature type="region of interest" description="Disordered" evidence="12">
    <location>
        <begin position="398"/>
        <end position="452"/>
    </location>
</feature>
<dbReference type="PRINTS" id="PR00300">
    <property type="entry name" value="CLPPROTEASEA"/>
</dbReference>
<reference evidence="14" key="2">
    <citation type="submission" date="2022-10" db="EMBL/GenBank/DDBJ databases">
        <authorList>
            <person name="Aronson H.S."/>
        </authorList>
    </citation>
    <scope>NUCLEOTIDE SEQUENCE</scope>
    <source>
        <strain evidence="14">RS19-109</strain>
    </source>
</reference>
<dbReference type="FunFam" id="3.40.50.300:FF:000014">
    <property type="entry name" value="DNA polymerase III subunit gamma/tau"/>
    <property type="match status" value="1"/>
</dbReference>
<keyword evidence="6 11" id="KW-0547">Nucleotide-binding</keyword>
<dbReference type="SUPFAM" id="SSF48019">
    <property type="entry name" value="post-AAA+ oligomerization domain-like"/>
    <property type="match status" value="1"/>
</dbReference>
<evidence type="ECO:0000256" key="2">
    <source>
        <dbReference type="ARBA" id="ARBA00022679"/>
    </source>
</evidence>
<keyword evidence="3 11" id="KW-0548">Nucleotidyltransferase</keyword>
<evidence type="ECO:0000256" key="6">
    <source>
        <dbReference type="ARBA" id="ARBA00022741"/>
    </source>
</evidence>
<dbReference type="InterPro" id="IPR050238">
    <property type="entry name" value="DNA_Rep/Repair_Clamp_Loader"/>
</dbReference>
<proteinExistence type="inferred from homology"/>
<dbReference type="EC" id="2.7.7.7" evidence="11"/>
<feature type="compositionally biased region" description="Low complexity" evidence="12">
    <location>
        <begin position="407"/>
        <end position="420"/>
    </location>
</feature>
<sequence length="580" mass="63328">MSYLVLARKWRPQNFDEVVGQQAVVRTLRNALTRNRVAHAMLFSGVRGVGKTTLARLMAKALNCQQGEPDVPCDQCESCTEIMAGNAIDLHEIDGASNRGIQEIRELKENIRFFPAKGRYKIIIIDEVHMLTTEAFNALLKTLEEPPAHVYFMFATTELHKIPITILSRCQRYELKRVPFAELVAFFAKIAEAEKVAISARALEMIAREAEGSVRDGLSLLDQIFSFGGSEVSDGDVAQVLGLVDRGIYENLARALLVGDLAGCLEIFAQSQAAGMDLKRFANDLLGFFRGLLIAKVKANPEELLDLSDQELAAIKDIAAGASQETLYHYFSLLLKGTEEMQYSSRPRLALEMAFVRATQAGQIVPTATLLGRLDGLLAGAVSLPVRAAGGIAPAISTAEPEPVAPRPASRPSGAAPSSGLQPEQKKNEIADTPTSSPGQFGHSSPVAASPPVREVKRDWEAFVGYVKERKRWMAPVLQLCAMARDEGNELVLKFDDPSDCKLLQEHDNLKLLQSFALDFFQHDFRVVFKVRGAPAAEDGGGDEAESLLAERRVLANEPMVQMAAEIFGGQVGSIRTGPR</sequence>
<evidence type="ECO:0000313" key="15">
    <source>
        <dbReference type="Proteomes" id="UP001154240"/>
    </source>
</evidence>
<dbReference type="Pfam" id="PF12169">
    <property type="entry name" value="DNA_pol3_gamma3"/>
    <property type="match status" value="1"/>
</dbReference>
<dbReference type="SMART" id="SM00382">
    <property type="entry name" value="AAA"/>
    <property type="match status" value="1"/>
</dbReference>
<evidence type="ECO:0000313" key="14">
    <source>
        <dbReference type="EMBL" id="MDG4476057.1"/>
    </source>
</evidence>
<dbReference type="GO" id="GO:0003887">
    <property type="term" value="F:DNA-directed DNA polymerase activity"/>
    <property type="evidence" value="ECO:0007669"/>
    <property type="project" value="UniProtKB-KW"/>
</dbReference>
<dbReference type="Pfam" id="PF13177">
    <property type="entry name" value="DNA_pol3_delta2"/>
    <property type="match status" value="1"/>
</dbReference>
<accession>A0A9X4MNS4</accession>
<evidence type="ECO:0000256" key="5">
    <source>
        <dbReference type="ARBA" id="ARBA00022723"/>
    </source>
</evidence>
<evidence type="ECO:0000256" key="1">
    <source>
        <dbReference type="ARBA" id="ARBA00006360"/>
    </source>
</evidence>
<dbReference type="InterPro" id="IPR022754">
    <property type="entry name" value="DNA_pol_III_gamma-3"/>
</dbReference>
<comment type="similarity">
    <text evidence="1 11">Belongs to the DnaX/STICHEL family.</text>
</comment>
<dbReference type="PANTHER" id="PTHR11669">
    <property type="entry name" value="REPLICATION FACTOR C / DNA POLYMERASE III GAMMA-TAU SUBUNIT"/>
    <property type="match status" value="1"/>
</dbReference>
<dbReference type="Proteomes" id="UP001154240">
    <property type="component" value="Unassembled WGS sequence"/>
</dbReference>
<evidence type="ECO:0000256" key="3">
    <source>
        <dbReference type="ARBA" id="ARBA00022695"/>
    </source>
</evidence>
<dbReference type="PANTHER" id="PTHR11669:SF0">
    <property type="entry name" value="PROTEIN STICHEL-LIKE 2"/>
    <property type="match status" value="1"/>
</dbReference>
<dbReference type="InterPro" id="IPR008921">
    <property type="entry name" value="DNA_pol3_clamp-load_cplx_C"/>
</dbReference>
<dbReference type="GO" id="GO:0003677">
    <property type="term" value="F:DNA binding"/>
    <property type="evidence" value="ECO:0007669"/>
    <property type="project" value="InterPro"/>
</dbReference>